<feature type="transmembrane region" description="Helical" evidence="2">
    <location>
        <begin position="75"/>
        <end position="95"/>
    </location>
</feature>
<dbReference type="EMBL" id="JAWJYN010000001">
    <property type="protein sequence ID" value="MDZ8160530.1"/>
    <property type="molecule type" value="Genomic_DNA"/>
</dbReference>
<protein>
    <recommendedName>
        <fullName evidence="5">DUF998 domain-containing protein</fullName>
    </recommendedName>
</protein>
<sequence>MAVLAIGVLTAILTTKDASWWTLHFSQLGTIGDFSARTFNTTVIVSGSILAAYGVVIGMTLPATTGRHTRRGLRGSLITAGLAMTVVGLIPIPVSVVMHDLAASTLGLSFLSLVAWSLGLPGLPRRFRHATLLFVIVLATGIVVLTAGLITLALFEFTAFSVVGCWLVSLPRALRRQAERSAPESHLSVEPTEAPQVATVSEPRGTRAVQPRRRHRMVRAVRPTRHVETAAAPTIERPVVHAGALGSTRPALRVPHVGRIAQGVAATSPGAHRRGAIRRPAGPIGVVRAGRRRTRTHADDEATAVPM</sequence>
<evidence type="ECO:0008006" key="5">
    <source>
        <dbReference type="Google" id="ProtNLM"/>
    </source>
</evidence>
<dbReference type="Proteomes" id="UP001291912">
    <property type="component" value="Unassembled WGS sequence"/>
</dbReference>
<reference evidence="3 4" key="1">
    <citation type="submission" date="2023-10" db="EMBL/GenBank/DDBJ databases">
        <title>Microbacterium xanthum sp. nov., isolated from seaweed.</title>
        <authorList>
            <person name="Lee S.D."/>
        </authorList>
    </citation>
    <scope>NUCLEOTIDE SEQUENCE [LARGE SCALE GENOMIC DNA]</scope>
    <source>
        <strain evidence="3 4">KCTC 19124</strain>
    </source>
</reference>
<keyword evidence="2" id="KW-1133">Transmembrane helix</keyword>
<name>A0ABU5N384_9MICO</name>
<dbReference type="RefSeq" id="WP_194423238.1">
    <property type="nucleotide sequence ID" value="NZ_BAAAPT010000001.1"/>
</dbReference>
<feature type="transmembrane region" description="Helical" evidence="2">
    <location>
        <begin position="132"/>
        <end position="151"/>
    </location>
</feature>
<keyword evidence="4" id="KW-1185">Reference proteome</keyword>
<evidence type="ECO:0000256" key="1">
    <source>
        <dbReference type="SAM" id="MobiDB-lite"/>
    </source>
</evidence>
<evidence type="ECO:0000313" key="3">
    <source>
        <dbReference type="EMBL" id="MDZ8160530.1"/>
    </source>
</evidence>
<comment type="caution">
    <text evidence="3">The sequence shown here is derived from an EMBL/GenBank/DDBJ whole genome shotgun (WGS) entry which is preliminary data.</text>
</comment>
<feature type="transmembrane region" description="Helical" evidence="2">
    <location>
        <begin position="42"/>
        <end position="63"/>
    </location>
</feature>
<accession>A0ABU5N384</accession>
<feature type="transmembrane region" description="Helical" evidence="2">
    <location>
        <begin position="101"/>
        <end position="120"/>
    </location>
</feature>
<feature type="region of interest" description="Disordered" evidence="1">
    <location>
        <begin position="180"/>
        <end position="216"/>
    </location>
</feature>
<organism evidence="3 4">
    <name type="scientific">Microbacterium aquimaris</name>
    <dbReference type="NCBI Taxonomy" id="459816"/>
    <lineage>
        <taxon>Bacteria</taxon>
        <taxon>Bacillati</taxon>
        <taxon>Actinomycetota</taxon>
        <taxon>Actinomycetes</taxon>
        <taxon>Micrococcales</taxon>
        <taxon>Microbacteriaceae</taxon>
        <taxon>Microbacterium</taxon>
    </lineage>
</organism>
<evidence type="ECO:0000256" key="2">
    <source>
        <dbReference type="SAM" id="Phobius"/>
    </source>
</evidence>
<keyword evidence="2" id="KW-0812">Transmembrane</keyword>
<evidence type="ECO:0000313" key="4">
    <source>
        <dbReference type="Proteomes" id="UP001291912"/>
    </source>
</evidence>
<keyword evidence="2" id="KW-0472">Membrane</keyword>
<proteinExistence type="predicted"/>
<gene>
    <name evidence="3" type="ORF">R2Q92_01695</name>
</gene>